<dbReference type="InterPro" id="IPR056784">
    <property type="entry name" value="PSF2_N"/>
</dbReference>
<evidence type="ECO:0000256" key="5">
    <source>
        <dbReference type="PIRNR" id="PIRNR028998"/>
    </source>
</evidence>
<evidence type="ECO:0000259" key="7">
    <source>
        <dbReference type="Pfam" id="PF25005"/>
    </source>
</evidence>
<evidence type="ECO:0000256" key="3">
    <source>
        <dbReference type="ARBA" id="ARBA00022705"/>
    </source>
</evidence>
<dbReference type="Gene3D" id="1.20.58.1020">
    <property type="match status" value="1"/>
</dbReference>
<dbReference type="InterPro" id="IPR021151">
    <property type="entry name" value="GINS_A"/>
</dbReference>
<keyword evidence="3 5" id="KW-0235">DNA replication</keyword>
<comment type="similarity">
    <text evidence="2 5">Belongs to the GINS2/PSF2 family.</text>
</comment>
<evidence type="ECO:0000313" key="9">
    <source>
        <dbReference type="RefSeq" id="XP_065674862.1"/>
    </source>
</evidence>
<dbReference type="PANTHER" id="PTHR12772">
    <property type="entry name" value="DNA REPLICATION COMPLEX GINS PROTEIN PSF2"/>
    <property type="match status" value="1"/>
</dbReference>
<dbReference type="InterPro" id="IPR036224">
    <property type="entry name" value="GINS_bundle-like_dom_sf"/>
</dbReference>
<accession>A0ABM4DK02</accession>
<dbReference type="Proteomes" id="UP001652625">
    <property type="component" value="Chromosome 15"/>
</dbReference>
<dbReference type="Gene3D" id="3.40.5.50">
    <property type="match status" value="1"/>
</dbReference>
<dbReference type="PIRSF" id="PIRSF028998">
    <property type="entry name" value="GINS_Psf2_subgr"/>
    <property type="match status" value="1"/>
</dbReference>
<reference evidence="9" key="1">
    <citation type="submission" date="2025-08" db="UniProtKB">
        <authorList>
            <consortium name="RefSeq"/>
        </authorList>
    </citation>
    <scope>IDENTIFICATION</scope>
</reference>
<dbReference type="Pfam" id="PF25005">
    <property type="entry name" value="PSF2_N"/>
    <property type="match status" value="1"/>
</dbReference>
<evidence type="ECO:0000256" key="4">
    <source>
        <dbReference type="ARBA" id="ARBA00023242"/>
    </source>
</evidence>
<proteinExistence type="inferred from homology"/>
<feature type="domain" description="GINS subunit" evidence="6">
    <location>
        <begin position="71"/>
        <end position="165"/>
    </location>
</feature>
<dbReference type="Pfam" id="PF05916">
    <property type="entry name" value="Sld5"/>
    <property type="match status" value="1"/>
</dbReference>
<evidence type="ECO:0000259" key="6">
    <source>
        <dbReference type="Pfam" id="PF05916"/>
    </source>
</evidence>
<protein>
    <recommendedName>
        <fullName evidence="5">DNA replication complex GINS protein PSF2</fullName>
    </recommendedName>
</protein>
<dbReference type="SUPFAM" id="SSF160059">
    <property type="entry name" value="PriA/YqbF domain"/>
    <property type="match status" value="1"/>
</dbReference>
<organism evidence="8 9">
    <name type="scientific">Hydra vulgaris</name>
    <name type="common">Hydra</name>
    <name type="synonym">Hydra attenuata</name>
    <dbReference type="NCBI Taxonomy" id="6087"/>
    <lineage>
        <taxon>Eukaryota</taxon>
        <taxon>Metazoa</taxon>
        <taxon>Cnidaria</taxon>
        <taxon>Hydrozoa</taxon>
        <taxon>Hydroidolina</taxon>
        <taxon>Anthoathecata</taxon>
        <taxon>Aplanulata</taxon>
        <taxon>Hydridae</taxon>
        <taxon>Hydra</taxon>
    </lineage>
</organism>
<dbReference type="InterPro" id="IPR007257">
    <property type="entry name" value="GINS_Psf2"/>
</dbReference>
<evidence type="ECO:0000313" key="8">
    <source>
        <dbReference type="Proteomes" id="UP001652625"/>
    </source>
</evidence>
<feature type="domain" description="DNA replication complex GINS protein PSF2 N-terminal" evidence="7">
    <location>
        <begin position="9"/>
        <end position="66"/>
    </location>
</feature>
<comment type="subunit">
    <text evidence="5">Component of the GINS complex.</text>
</comment>
<dbReference type="SUPFAM" id="SSF158573">
    <property type="entry name" value="GINS helical bundle-like"/>
    <property type="match status" value="1"/>
</dbReference>
<gene>
    <name evidence="9" type="primary">LOC100202090</name>
</gene>
<keyword evidence="8" id="KW-1185">Reference proteome</keyword>
<evidence type="ECO:0000256" key="1">
    <source>
        <dbReference type="ARBA" id="ARBA00004123"/>
    </source>
</evidence>
<dbReference type="CDD" id="cd11712">
    <property type="entry name" value="GINS_A_psf2"/>
    <property type="match status" value="1"/>
</dbReference>
<dbReference type="CDD" id="cd21694">
    <property type="entry name" value="GINS_B_Psf2"/>
    <property type="match status" value="1"/>
</dbReference>
<dbReference type="PANTHER" id="PTHR12772:SF0">
    <property type="entry name" value="DNA REPLICATION COMPLEX GINS PROTEIN PSF2"/>
    <property type="match status" value="1"/>
</dbReference>
<dbReference type="RefSeq" id="XP_065674862.1">
    <property type="nucleotide sequence ID" value="XM_065818790.1"/>
</dbReference>
<comment type="subcellular location">
    <subcellularLocation>
        <location evidence="1 5">Nucleus</location>
    </subcellularLocation>
</comment>
<name>A0ABM4DK02_HYDVU</name>
<dbReference type="GeneID" id="100202090"/>
<evidence type="ECO:0000256" key="2">
    <source>
        <dbReference type="ARBA" id="ARBA00010565"/>
    </source>
</evidence>
<keyword evidence="4 5" id="KW-0539">Nucleus</keyword>
<sequence>MREQKTMNLAEVEFLAEHSMVSVLPNFKENKFNILTGDFGPFNPGLPVEVPIWMAIDLKLRNKCRINPPAWLDVDKLQEFKENESNELVFTEPPSKHYMEISSMLLRTAPEDIPKADEVRRLIKDIWDVRMAKLRKSVDQMILSQETHAEINNLTWMEMSQVRNLLLPALNEMFNMRCYVAQLPAPGGV</sequence>